<keyword evidence="3" id="KW-1185">Reference proteome</keyword>
<reference evidence="2 3" key="1">
    <citation type="submission" date="2016-10" db="EMBL/GenBank/DDBJ databases">
        <authorList>
            <person name="de Groot N.N."/>
        </authorList>
    </citation>
    <scope>NUCLEOTIDE SEQUENCE [LARGE SCALE GENOMIC DNA]</scope>
    <source>
        <strain evidence="2 3">CGMCC 4.2022</strain>
    </source>
</reference>
<name>A0A1H0HF23_9ACTN</name>
<evidence type="ECO:0000256" key="1">
    <source>
        <dbReference type="SAM" id="MobiDB-lite"/>
    </source>
</evidence>
<feature type="compositionally biased region" description="Low complexity" evidence="1">
    <location>
        <begin position="19"/>
        <end position="28"/>
    </location>
</feature>
<dbReference type="STRING" id="310781.SAMN05216259_10821"/>
<gene>
    <name evidence="2" type="ORF">SAMN05216259_10821</name>
</gene>
<feature type="region of interest" description="Disordered" evidence="1">
    <location>
        <begin position="1"/>
        <end position="32"/>
    </location>
</feature>
<dbReference type="EMBL" id="FNIE01000008">
    <property type="protein sequence ID" value="SDO17451.1"/>
    <property type="molecule type" value="Genomic_DNA"/>
</dbReference>
<feature type="region of interest" description="Disordered" evidence="1">
    <location>
        <begin position="290"/>
        <end position="310"/>
    </location>
</feature>
<proteinExistence type="predicted"/>
<sequence length="336" mass="36075">MRTCSGSALRHRSPPPAASSTLRTTRTSQGGRVVSQDWVKSTGTAPSSAGAIDRTEVTIRFDPRHPRTAPNLRGYGLVFGPAGPTIESASSTVRLRTKVTCGAGSPAALAMVFKLVESAQERWRAITGAHLVALVRSGTRFESGILVEREDLVTRASGFGCGALGCHDPSVCTMLRDAVRCRSCRDDSKPSRSYIGTAVRPEWTVTRADPRDVACSEAASTSAEPIPRPRWSGMTKTLWMSADSRLVAPGLGTRGTSATQAMPTISGRRSRATNARCECRFAVHHRASSAANASRDRCPGSSLRVSSHKSRAKPATSSAFAWLMITSRVYRARCRR</sequence>
<evidence type="ECO:0000313" key="2">
    <source>
        <dbReference type="EMBL" id="SDO17451.1"/>
    </source>
</evidence>
<evidence type="ECO:0000313" key="3">
    <source>
        <dbReference type="Proteomes" id="UP000199341"/>
    </source>
</evidence>
<organism evidence="2 3">
    <name type="scientific">Actinacidiphila guanduensis</name>
    <dbReference type="NCBI Taxonomy" id="310781"/>
    <lineage>
        <taxon>Bacteria</taxon>
        <taxon>Bacillati</taxon>
        <taxon>Actinomycetota</taxon>
        <taxon>Actinomycetes</taxon>
        <taxon>Kitasatosporales</taxon>
        <taxon>Streptomycetaceae</taxon>
        <taxon>Actinacidiphila</taxon>
    </lineage>
</organism>
<accession>A0A1H0HF23</accession>
<dbReference type="AlphaFoldDB" id="A0A1H0HF23"/>
<dbReference type="Proteomes" id="UP000199341">
    <property type="component" value="Unassembled WGS sequence"/>
</dbReference>
<protein>
    <submittedName>
        <fullName evidence="2">Uncharacterized protein</fullName>
    </submittedName>
</protein>